<accession>A0A4Q6Y778</accession>
<dbReference type="OrthoDB" id="7358716at2"/>
<dbReference type="Gene3D" id="3.10.450.710">
    <property type="entry name" value="Tgt2/MlaC"/>
    <property type="match status" value="1"/>
</dbReference>
<evidence type="ECO:0000313" key="3">
    <source>
        <dbReference type="Proteomes" id="UP000292085"/>
    </source>
</evidence>
<dbReference type="Proteomes" id="UP000292085">
    <property type="component" value="Unassembled WGS sequence"/>
</dbReference>
<dbReference type="InterPro" id="IPR042245">
    <property type="entry name" value="Tgt2/MlaC_sf"/>
</dbReference>
<keyword evidence="3" id="KW-1185">Reference proteome</keyword>
<keyword evidence="1" id="KW-0732">Signal</keyword>
<name>A0A4Q6Y778_9SPHN</name>
<organism evidence="2 3">
    <name type="scientific">Sphingomonas populi</name>
    <dbReference type="NCBI Taxonomy" id="2484750"/>
    <lineage>
        <taxon>Bacteria</taxon>
        <taxon>Pseudomonadati</taxon>
        <taxon>Pseudomonadota</taxon>
        <taxon>Alphaproteobacteria</taxon>
        <taxon>Sphingomonadales</taxon>
        <taxon>Sphingomonadaceae</taxon>
        <taxon>Sphingomonas</taxon>
    </lineage>
</organism>
<dbReference type="PANTHER" id="PTHR36573:SF1">
    <property type="entry name" value="INTERMEMBRANE PHOSPHOLIPID TRANSPORT SYSTEM BINDING PROTEIN MLAC"/>
    <property type="match status" value="1"/>
</dbReference>
<dbReference type="NCBIfam" id="TIGR03481">
    <property type="entry name" value="HpnM"/>
    <property type="match status" value="1"/>
</dbReference>
<feature type="signal peptide" evidence="1">
    <location>
        <begin position="1"/>
        <end position="26"/>
    </location>
</feature>
<sequence>MEYRMIRVSGLAALLLAASITAPATAQTSDPAGATVQTLDDGLLAIMKGGKALGISGRSAKIAPVVDRAFDIPLMTRLSVGPAWTTTAPADQTALVAAIRKLTIAQYAGNFDGWSGESFKIAPQVETRGTDKLVRTTLVAPKGEPTAIAYRLRASGGQWKIIDVFYQNSVSQLATRRSDFAGILAKGGAKALVTHLDQLSAKAAN</sequence>
<reference evidence="2 3" key="1">
    <citation type="submission" date="2019-02" db="EMBL/GenBank/DDBJ databases">
        <authorList>
            <person name="Li Y."/>
        </authorList>
    </citation>
    <scope>NUCLEOTIDE SEQUENCE [LARGE SCALE GENOMIC DNA]</scope>
    <source>
        <strain evidence="2 3">3-7</strain>
    </source>
</reference>
<dbReference type="EMBL" id="SGIS01000004">
    <property type="protein sequence ID" value="RZF65844.1"/>
    <property type="molecule type" value="Genomic_DNA"/>
</dbReference>
<dbReference type="InterPro" id="IPR008869">
    <property type="entry name" value="MlaC/ttg2D"/>
</dbReference>
<comment type="caution">
    <text evidence="2">The sequence shown here is derived from an EMBL/GenBank/DDBJ whole genome shotgun (WGS) entry which is preliminary data.</text>
</comment>
<dbReference type="AlphaFoldDB" id="A0A4Q6Y778"/>
<dbReference type="Pfam" id="PF05494">
    <property type="entry name" value="MlaC"/>
    <property type="match status" value="1"/>
</dbReference>
<proteinExistence type="predicted"/>
<feature type="chain" id="PRO_5020361301" evidence="1">
    <location>
        <begin position="27"/>
        <end position="205"/>
    </location>
</feature>
<evidence type="ECO:0000313" key="2">
    <source>
        <dbReference type="EMBL" id="RZF65844.1"/>
    </source>
</evidence>
<protein>
    <submittedName>
        <fullName evidence="2">Hopanoid biosynthesis protein HpnM</fullName>
    </submittedName>
</protein>
<gene>
    <name evidence="2" type="ORF">EWE75_04095</name>
</gene>
<dbReference type="PANTHER" id="PTHR36573">
    <property type="entry name" value="INTERMEMBRANE PHOSPHOLIPID TRANSPORT SYSTEM BINDING PROTEIN MLAC"/>
    <property type="match status" value="1"/>
</dbReference>
<dbReference type="InterPro" id="IPR017842">
    <property type="entry name" value="Hopanoid_biosyn-assoc_HpnM"/>
</dbReference>
<evidence type="ECO:0000256" key="1">
    <source>
        <dbReference type="SAM" id="SignalP"/>
    </source>
</evidence>